<dbReference type="Proteomes" id="UP000095384">
    <property type="component" value="Unassembled WGS sequence"/>
</dbReference>
<feature type="transmembrane region" description="Helical" evidence="1">
    <location>
        <begin position="129"/>
        <end position="146"/>
    </location>
</feature>
<protein>
    <submittedName>
        <fullName evidence="2">Uncharacterized protein</fullName>
    </submittedName>
</protein>
<dbReference type="RefSeq" id="WP_012742434.1">
    <property type="nucleotide sequence ID" value="NZ_CP092643.1"/>
</dbReference>
<proteinExistence type="predicted"/>
<dbReference type="Proteomes" id="UP000245905">
    <property type="component" value="Unassembled WGS sequence"/>
</dbReference>
<keyword evidence="1" id="KW-0812">Transmembrane</keyword>
<keyword evidence="1" id="KW-0472">Membrane</keyword>
<dbReference type="EMBL" id="JRFS01000001">
    <property type="protein sequence ID" value="PWE85134.1"/>
    <property type="molecule type" value="Genomic_DNA"/>
</dbReference>
<feature type="transmembrane region" description="Helical" evidence="1">
    <location>
        <begin position="93"/>
        <end position="117"/>
    </location>
</feature>
<dbReference type="AlphaFoldDB" id="A0A174IE50"/>
<keyword evidence="1" id="KW-1133">Transmembrane helix</keyword>
<organism evidence="2 4">
    <name type="scientific">Agathobacter rectalis</name>
    <dbReference type="NCBI Taxonomy" id="39491"/>
    <lineage>
        <taxon>Bacteria</taxon>
        <taxon>Bacillati</taxon>
        <taxon>Bacillota</taxon>
        <taxon>Clostridia</taxon>
        <taxon>Lachnospirales</taxon>
        <taxon>Lachnospiraceae</taxon>
        <taxon>Agathobacter</taxon>
    </lineage>
</organism>
<feature type="transmembrane region" description="Helical" evidence="1">
    <location>
        <begin position="15"/>
        <end position="31"/>
    </location>
</feature>
<evidence type="ECO:0000313" key="3">
    <source>
        <dbReference type="EMBL" id="PWE85134.1"/>
    </source>
</evidence>
<gene>
    <name evidence="2" type="ORF">ERS852417_03179</name>
    <name evidence="3" type="ORF">LD38_00515</name>
</gene>
<dbReference type="GeneID" id="86988403"/>
<evidence type="ECO:0000313" key="4">
    <source>
        <dbReference type="Proteomes" id="UP000095384"/>
    </source>
</evidence>
<name>A0A174IE50_9FIRM</name>
<evidence type="ECO:0000313" key="5">
    <source>
        <dbReference type="Proteomes" id="UP000245905"/>
    </source>
</evidence>
<sequence length="597" mass="72334">MAMLAQIQNFNNNSIYVYFLSCIVILNYQHFSKCQRVSLIYATTIAMELISGYKWSVTLSMLVISMFIMEEYLLDDKVKGELLSNIWYKICDFLYQFIFIDMGACIVINIIISGKWLKDWFVQTDIQIWWFYVVNIIILLFTIHLLNTSKFGLYDFSVIKSYFDKFDGIKIKWDDLELQRRFDIMVELEDKSYFDRDNSYNWFSIEFVKYKIKAFKENRKWLKEHREKKSLKHMLLCIWSLIRKFKLFRYVLRKIKEKIASSTWSVIYFFHRLKSKIRGCSTLEMQLIRCIGIEKGYDKCVVRRKFFEFFYTYLFFNGLKNYYENTQNNKRREFKKFILYVYLHSIRINMFGNEFKSIDKLFGDAKVRDWDIDEFYVAILSLTGARVTPKRMVLYPHAVQIARIDLNRALVWRNMIRDCRITESRKEPFDETEVEKVFYIIREKILPYIENNIFYGPCDGHNDWPSYGRSNCWSFTRNVYWHIWRESFTNRTGTEDDMMRIYTSLSDRTITHEHCKKYLGTAELGAVIRICDEIKGNDRMGHYKHSQILLGHDENGVTIYESTDKCTQIVYFTWDEYVQQYGKYKYFKYIKWPIFVR</sequence>
<dbReference type="EMBL" id="CYYW01000066">
    <property type="protein sequence ID" value="CUO83345.1"/>
    <property type="molecule type" value="Genomic_DNA"/>
</dbReference>
<reference evidence="2 4" key="2">
    <citation type="submission" date="2015-09" db="EMBL/GenBank/DDBJ databases">
        <authorList>
            <consortium name="Pathogen Informatics"/>
        </authorList>
    </citation>
    <scope>NUCLEOTIDE SEQUENCE [LARGE SCALE GENOMIC DNA]</scope>
    <source>
        <strain evidence="2 4">2789STDY5608860</strain>
    </source>
</reference>
<evidence type="ECO:0000256" key="1">
    <source>
        <dbReference type="SAM" id="Phobius"/>
    </source>
</evidence>
<feature type="transmembrane region" description="Helical" evidence="1">
    <location>
        <begin position="52"/>
        <end position="73"/>
    </location>
</feature>
<evidence type="ECO:0000313" key="2">
    <source>
        <dbReference type="EMBL" id="CUO83345.1"/>
    </source>
</evidence>
<accession>A0A174IE50</accession>
<reference evidence="3 5" key="1">
    <citation type="submission" date="2014-09" db="EMBL/GenBank/DDBJ databases">
        <title>Butyrate-producing bacteria isolated from human gut.</title>
        <authorList>
            <person name="Zhang Q."/>
            <person name="Zhao L."/>
        </authorList>
    </citation>
    <scope>NUCLEOTIDE SEQUENCE [LARGE SCALE GENOMIC DNA]</scope>
    <source>
        <strain evidence="3 5">R22</strain>
    </source>
</reference>